<dbReference type="GO" id="GO:0005737">
    <property type="term" value="C:cytoplasm"/>
    <property type="evidence" value="ECO:0007669"/>
    <property type="project" value="UniProtKB-SubCell"/>
</dbReference>
<comment type="subcellular location">
    <subcellularLocation>
        <location evidence="4">Cytoplasm</location>
    </subcellularLocation>
</comment>
<dbReference type="AlphaFoldDB" id="A0A7L5BWM1"/>
<dbReference type="EC" id="3.6.1.9" evidence="4"/>
<comment type="function">
    <text evidence="4">Nucleoside triphosphate pyrophosphatase. May have a dual role in cell division arrest and in preventing the incorporation of modified nucleotides into cellular nucleic acids.</text>
</comment>
<evidence type="ECO:0000256" key="2">
    <source>
        <dbReference type="ARBA" id="ARBA00022801"/>
    </source>
</evidence>
<dbReference type="PIRSF" id="PIRSF006305">
    <property type="entry name" value="Maf"/>
    <property type="match status" value="1"/>
</dbReference>
<reference evidence="5 6" key="1">
    <citation type="submission" date="2020-02" db="EMBL/GenBank/DDBJ databases">
        <title>complete genome sequence of Rhodobacteraceae bacterium.</title>
        <authorList>
            <person name="Park J."/>
            <person name="Kim Y.-S."/>
            <person name="Kim K.-H."/>
        </authorList>
    </citation>
    <scope>NUCLEOTIDE SEQUENCE [LARGE SCALE GENOMIC DNA]</scope>
    <source>
        <strain evidence="5 6">RR4-56</strain>
    </source>
</reference>
<dbReference type="HAMAP" id="MF_00528">
    <property type="entry name" value="Maf"/>
    <property type="match status" value="1"/>
</dbReference>
<dbReference type="InterPro" id="IPR029001">
    <property type="entry name" value="ITPase-like_fam"/>
</dbReference>
<dbReference type="PANTHER" id="PTHR43213">
    <property type="entry name" value="BIFUNCTIONAL DTTP/UTP PYROPHOSPHATASE/METHYLTRANSFERASE PROTEIN-RELATED"/>
    <property type="match status" value="1"/>
</dbReference>
<dbReference type="GO" id="GO:0047429">
    <property type="term" value="F:nucleoside triphosphate diphosphatase activity"/>
    <property type="evidence" value="ECO:0007669"/>
    <property type="project" value="UniProtKB-EC"/>
</dbReference>
<comment type="cofactor">
    <cofactor evidence="1 4">
        <name>a divalent metal cation</name>
        <dbReference type="ChEBI" id="CHEBI:60240"/>
    </cofactor>
</comment>
<keyword evidence="2 4" id="KW-0378">Hydrolase</keyword>
<comment type="catalytic activity">
    <reaction evidence="4">
        <text>a ribonucleoside 5'-triphosphate + H2O = a ribonucleoside 5'-phosphate + diphosphate + H(+)</text>
        <dbReference type="Rhea" id="RHEA:23996"/>
        <dbReference type="ChEBI" id="CHEBI:15377"/>
        <dbReference type="ChEBI" id="CHEBI:15378"/>
        <dbReference type="ChEBI" id="CHEBI:33019"/>
        <dbReference type="ChEBI" id="CHEBI:58043"/>
        <dbReference type="ChEBI" id="CHEBI:61557"/>
        <dbReference type="EC" id="3.6.1.9"/>
    </reaction>
</comment>
<dbReference type="SUPFAM" id="SSF52972">
    <property type="entry name" value="ITPase-like"/>
    <property type="match status" value="1"/>
</dbReference>
<dbReference type="EMBL" id="CP049056">
    <property type="protein sequence ID" value="QIE56295.1"/>
    <property type="molecule type" value="Genomic_DNA"/>
</dbReference>
<accession>A0A7L5BWM1</accession>
<dbReference type="InterPro" id="IPR003697">
    <property type="entry name" value="Maf-like"/>
</dbReference>
<evidence type="ECO:0000256" key="4">
    <source>
        <dbReference type="HAMAP-Rule" id="MF_00528"/>
    </source>
</evidence>
<dbReference type="RefSeq" id="WP_165099343.1">
    <property type="nucleotide sequence ID" value="NZ_CP049056.1"/>
</dbReference>
<keyword evidence="6" id="KW-1185">Reference proteome</keyword>
<proteinExistence type="inferred from homology"/>
<dbReference type="Proteomes" id="UP000503336">
    <property type="component" value="Chromosome"/>
</dbReference>
<evidence type="ECO:0000313" key="6">
    <source>
        <dbReference type="Proteomes" id="UP000503336"/>
    </source>
</evidence>
<organism evidence="5 6">
    <name type="scientific">Pikeienuella piscinae</name>
    <dbReference type="NCBI Taxonomy" id="2748098"/>
    <lineage>
        <taxon>Bacteria</taxon>
        <taxon>Pseudomonadati</taxon>
        <taxon>Pseudomonadota</taxon>
        <taxon>Alphaproteobacteria</taxon>
        <taxon>Rhodobacterales</taxon>
        <taxon>Paracoccaceae</taxon>
        <taxon>Pikeienuella</taxon>
    </lineage>
</organism>
<feature type="active site" description="Proton acceptor" evidence="4">
    <location>
        <position position="76"/>
    </location>
</feature>
<gene>
    <name evidence="5" type="ORF">G5B40_12980</name>
</gene>
<dbReference type="GO" id="GO:0009117">
    <property type="term" value="P:nucleotide metabolic process"/>
    <property type="evidence" value="ECO:0007669"/>
    <property type="project" value="UniProtKB-KW"/>
</dbReference>
<dbReference type="Gene3D" id="3.90.950.10">
    <property type="match status" value="1"/>
</dbReference>
<comment type="caution">
    <text evidence="4">Lacks conserved residue(s) required for the propagation of feature annotation.</text>
</comment>
<keyword evidence="4" id="KW-0963">Cytoplasm</keyword>
<evidence type="ECO:0000313" key="5">
    <source>
        <dbReference type="EMBL" id="QIE56295.1"/>
    </source>
</evidence>
<name>A0A7L5BWM1_9RHOB</name>
<keyword evidence="3 4" id="KW-0546">Nucleotide metabolism</keyword>
<evidence type="ECO:0000256" key="1">
    <source>
        <dbReference type="ARBA" id="ARBA00001968"/>
    </source>
</evidence>
<comment type="similarity">
    <text evidence="4">Belongs to the Maf family.</text>
</comment>
<dbReference type="KEGG" id="hdh:G5B40_12980"/>
<dbReference type="Pfam" id="PF02545">
    <property type="entry name" value="Maf"/>
    <property type="match status" value="1"/>
</dbReference>
<dbReference type="PANTHER" id="PTHR43213:SF5">
    <property type="entry name" value="BIFUNCTIONAL DTTP_UTP PYROPHOSPHATASE_METHYLTRANSFERASE PROTEIN-RELATED"/>
    <property type="match status" value="1"/>
</dbReference>
<comment type="catalytic activity">
    <reaction evidence="4">
        <text>a 2'-deoxyribonucleoside 5'-triphosphate + H2O = a 2'-deoxyribonucleoside 5'-phosphate + diphosphate + H(+)</text>
        <dbReference type="Rhea" id="RHEA:44644"/>
        <dbReference type="ChEBI" id="CHEBI:15377"/>
        <dbReference type="ChEBI" id="CHEBI:15378"/>
        <dbReference type="ChEBI" id="CHEBI:33019"/>
        <dbReference type="ChEBI" id="CHEBI:61560"/>
        <dbReference type="ChEBI" id="CHEBI:65317"/>
        <dbReference type="EC" id="3.6.1.9"/>
    </reaction>
</comment>
<protein>
    <recommendedName>
        <fullName evidence="4">Nucleoside triphosphate pyrophosphatase</fullName>
        <ecNumber evidence="4">3.6.1.9</ecNumber>
    </recommendedName>
    <alternativeName>
        <fullName evidence="4">Nucleotide pyrophosphatase</fullName>
        <shortName evidence="4">Nucleotide PPase</shortName>
    </alternativeName>
</protein>
<sequence>MSAPLILASASPARAEMLRRAGAAPEIVPARVDEAEVKIALRAAGAAPRDQADALAEMKAIRVSSRFPGVLVIGADQVLDLDGDAFDKPETLDDARAQLLRLRGARHSLYSAAVIAVDGAAVWRHIGHARLTMRAFTDSFLDDYLSTIGGGALTTAGGYRIEEEGVRLFSRIEGDWFSILGLPLLELLAFLRVRGALAE</sequence>
<evidence type="ECO:0000256" key="3">
    <source>
        <dbReference type="ARBA" id="ARBA00023080"/>
    </source>
</evidence>